<dbReference type="PANTHER" id="PTHR34978">
    <property type="entry name" value="POSSIBLE SENSOR-TRANSDUCER PROTEIN BLAR"/>
    <property type="match status" value="1"/>
</dbReference>
<dbReference type="Pfam" id="PF05569">
    <property type="entry name" value="Peptidase_M56"/>
    <property type="match status" value="1"/>
</dbReference>
<protein>
    <submittedName>
        <fullName evidence="3">M56 family metallopeptidase</fullName>
    </submittedName>
</protein>
<evidence type="ECO:0000256" key="1">
    <source>
        <dbReference type="SAM" id="Phobius"/>
    </source>
</evidence>
<keyword evidence="4" id="KW-1185">Reference proteome</keyword>
<gene>
    <name evidence="3" type="ORF">ACFO5W_17800</name>
</gene>
<keyword evidence="1" id="KW-1133">Transmembrane helix</keyword>
<dbReference type="InterPro" id="IPR008756">
    <property type="entry name" value="Peptidase_M56"/>
</dbReference>
<dbReference type="Proteomes" id="UP001595961">
    <property type="component" value="Unassembled WGS sequence"/>
</dbReference>
<accession>A0ABV9C6K7</accession>
<dbReference type="CDD" id="cd07341">
    <property type="entry name" value="M56_BlaR1_MecR1_like"/>
    <property type="match status" value="1"/>
</dbReference>
<keyword evidence="1" id="KW-0472">Membrane</keyword>
<dbReference type="EMBL" id="JBHSGA010000020">
    <property type="protein sequence ID" value="MFC4528502.1"/>
    <property type="molecule type" value="Genomic_DNA"/>
</dbReference>
<feature type="transmembrane region" description="Helical" evidence="1">
    <location>
        <begin position="282"/>
        <end position="302"/>
    </location>
</feature>
<sequence>MISPELAEQAWRLLLATTMAWLAVMLLRRVCRRWLGAERSFQLWLLAPLAMLASQLPHAAGTAVSPLSPLVWTIASTGTAIAQSTQALSGIRWQSIVLVWWLAGIVLGTCWAITAQWRFQRRLLGAALVSGVDARWPVWRAAHADVGPALVGAWKPRIVLPLDFEQRYDATERALILAHEIAHAERRDGCWSLCAQILLIACWFHPLAWWAHGAFRLDQELACDAAVLRNHRYQRRQYAQAMLKTQATLFSLPVGCRWSPRHPITERIAMLKPMKSAIANRLAGVGAIATAAMLMVGMVYAATPTGAKGSGNGSSSSYMLKIDVALGGRPASNHLSQCLKPGESVSLNGSDGDKSTWAGQFTVVPAEKGELEIRTKVDTRFEYSPGNIRSMSGQPIVRTMPGQLATIVFGEVVDGNHLEKLHDGTIKIELTPGVGC</sequence>
<dbReference type="RefSeq" id="WP_266148166.1">
    <property type="nucleotide sequence ID" value="NZ_CP064028.1"/>
</dbReference>
<evidence type="ECO:0000313" key="4">
    <source>
        <dbReference type="Proteomes" id="UP001595961"/>
    </source>
</evidence>
<feature type="transmembrane region" description="Helical" evidence="1">
    <location>
        <begin position="43"/>
        <end position="60"/>
    </location>
</feature>
<evidence type="ECO:0000313" key="3">
    <source>
        <dbReference type="EMBL" id="MFC4528502.1"/>
    </source>
</evidence>
<comment type="caution">
    <text evidence="3">The sequence shown here is derived from an EMBL/GenBank/DDBJ whole genome shotgun (WGS) entry which is preliminary data.</text>
</comment>
<reference evidence="4" key="1">
    <citation type="journal article" date="2019" name="Int. J. Syst. Evol. Microbiol.">
        <title>The Global Catalogue of Microorganisms (GCM) 10K type strain sequencing project: providing services to taxonomists for standard genome sequencing and annotation.</title>
        <authorList>
            <consortium name="The Broad Institute Genomics Platform"/>
            <consortium name="The Broad Institute Genome Sequencing Center for Infectious Disease"/>
            <person name="Wu L."/>
            <person name="Ma J."/>
        </authorList>
    </citation>
    <scope>NUCLEOTIDE SEQUENCE [LARGE SCALE GENOMIC DNA]</scope>
    <source>
        <strain evidence="4">CCM 4481</strain>
    </source>
</reference>
<organism evidence="3 4">
    <name type="scientific">Dyella halodurans</name>
    <dbReference type="NCBI Taxonomy" id="1920171"/>
    <lineage>
        <taxon>Bacteria</taxon>
        <taxon>Pseudomonadati</taxon>
        <taxon>Pseudomonadota</taxon>
        <taxon>Gammaproteobacteria</taxon>
        <taxon>Lysobacterales</taxon>
        <taxon>Rhodanobacteraceae</taxon>
        <taxon>Dyella</taxon>
    </lineage>
</organism>
<feature type="domain" description="Peptidase M56" evidence="2">
    <location>
        <begin position="10"/>
        <end position="271"/>
    </location>
</feature>
<feature type="transmembrane region" description="Helical" evidence="1">
    <location>
        <begin position="93"/>
        <end position="114"/>
    </location>
</feature>
<evidence type="ECO:0000259" key="2">
    <source>
        <dbReference type="Pfam" id="PF05569"/>
    </source>
</evidence>
<keyword evidence="1" id="KW-0812">Transmembrane</keyword>
<feature type="transmembrane region" description="Helical" evidence="1">
    <location>
        <begin position="12"/>
        <end position="31"/>
    </location>
</feature>
<name>A0ABV9C6K7_9GAMM</name>
<dbReference type="InterPro" id="IPR052173">
    <property type="entry name" value="Beta-lactam_resp_regulator"/>
</dbReference>
<dbReference type="PANTHER" id="PTHR34978:SF3">
    <property type="entry name" value="SLR0241 PROTEIN"/>
    <property type="match status" value="1"/>
</dbReference>
<proteinExistence type="predicted"/>